<gene>
    <name evidence="5" type="primary">LOC116306533</name>
</gene>
<dbReference type="PANTHER" id="PTHR24543">
    <property type="entry name" value="MULTICOPPER OXIDASE-RELATED"/>
    <property type="match status" value="1"/>
</dbReference>
<organism evidence="4 5">
    <name type="scientific">Actinia tenebrosa</name>
    <name type="common">Australian red waratah sea anemone</name>
    <dbReference type="NCBI Taxonomy" id="6105"/>
    <lineage>
        <taxon>Eukaryota</taxon>
        <taxon>Metazoa</taxon>
        <taxon>Cnidaria</taxon>
        <taxon>Anthozoa</taxon>
        <taxon>Hexacorallia</taxon>
        <taxon>Actiniaria</taxon>
        <taxon>Actiniidae</taxon>
        <taxon>Actinia</taxon>
    </lineage>
</organism>
<dbReference type="PROSITE" id="PS51257">
    <property type="entry name" value="PROKAR_LIPOPROTEIN"/>
    <property type="match status" value="1"/>
</dbReference>
<feature type="domain" description="F5/8 type C" evidence="2">
    <location>
        <begin position="137"/>
        <end position="282"/>
    </location>
</feature>
<dbReference type="SUPFAM" id="SSF49785">
    <property type="entry name" value="Galactose-binding domain-like"/>
    <property type="match status" value="1"/>
</dbReference>
<dbReference type="AlphaFoldDB" id="A0A6P8IZ62"/>
<dbReference type="OrthoDB" id="6049633at2759"/>
<dbReference type="Gene3D" id="3.50.4.10">
    <property type="entry name" value="Hepatocyte Growth Factor"/>
    <property type="match status" value="1"/>
</dbReference>
<evidence type="ECO:0000256" key="1">
    <source>
        <dbReference type="SAM" id="SignalP"/>
    </source>
</evidence>
<feature type="signal peptide" evidence="1">
    <location>
        <begin position="1"/>
        <end position="26"/>
    </location>
</feature>
<evidence type="ECO:0000259" key="2">
    <source>
        <dbReference type="PROSITE" id="PS50022"/>
    </source>
</evidence>
<feature type="chain" id="PRO_5027669849" evidence="1">
    <location>
        <begin position="27"/>
        <end position="286"/>
    </location>
</feature>
<dbReference type="PROSITE" id="PS50022">
    <property type="entry name" value="FA58C_3"/>
    <property type="match status" value="1"/>
</dbReference>
<dbReference type="SMART" id="SM00231">
    <property type="entry name" value="FA58C"/>
    <property type="match status" value="1"/>
</dbReference>
<dbReference type="CDD" id="cd00057">
    <property type="entry name" value="FA58C"/>
    <property type="match status" value="1"/>
</dbReference>
<dbReference type="KEGG" id="aten:116306533"/>
<feature type="domain" description="Apple" evidence="3">
    <location>
        <begin position="29"/>
        <end position="105"/>
    </location>
</feature>
<dbReference type="SUPFAM" id="SSF57414">
    <property type="entry name" value="Hairpin loop containing domain-like"/>
    <property type="match status" value="1"/>
</dbReference>
<dbReference type="SMART" id="SM00473">
    <property type="entry name" value="PAN_AP"/>
    <property type="match status" value="1"/>
</dbReference>
<dbReference type="PROSITE" id="PS50948">
    <property type="entry name" value="PAN"/>
    <property type="match status" value="1"/>
</dbReference>
<proteinExistence type="predicted"/>
<dbReference type="GeneID" id="116306533"/>
<sequence length="286" mass="31871">MGRSHLKHHLRTVLFALLCPLLFVASQSCGSSYSQSNFKLVGHTIRTLSSSSSDECMSECAAQPNCNSINFEETSKKCELNKANHLSNPEGLTPSFGSAHVWQYINYRMRSPAFCSDKLCGGRKLCLLKNDGENYECSECEDALGMEDGRIPDSAITASKNDSSSFNGKFGRLRSRNWLIENGGYYFYIDLGKTMIVTKIATQGCDWGSKRGYVKKYRLGYSTDNTTWVEYTNNGTDVLVANTDESTVVTNSLQPNVKARFLRMSSAYSVEGDFIRVELYGCPNKI</sequence>
<reference evidence="5" key="1">
    <citation type="submission" date="2025-08" db="UniProtKB">
        <authorList>
            <consortium name="RefSeq"/>
        </authorList>
    </citation>
    <scope>IDENTIFICATION</scope>
    <source>
        <tissue evidence="5">Tentacle</tissue>
    </source>
</reference>
<keyword evidence="1" id="KW-0732">Signal</keyword>
<dbReference type="InterPro" id="IPR008979">
    <property type="entry name" value="Galactose-bd-like_sf"/>
</dbReference>
<keyword evidence="4" id="KW-1185">Reference proteome</keyword>
<dbReference type="Proteomes" id="UP000515163">
    <property type="component" value="Unplaced"/>
</dbReference>
<evidence type="ECO:0000259" key="3">
    <source>
        <dbReference type="PROSITE" id="PS50948"/>
    </source>
</evidence>
<accession>A0A6P8IZ62</accession>
<protein>
    <submittedName>
        <fullName evidence="5">Epithelial discoidin domain-containing receptor 1-like</fullName>
    </submittedName>
</protein>
<dbReference type="Pfam" id="PF00024">
    <property type="entry name" value="PAN_1"/>
    <property type="match status" value="1"/>
</dbReference>
<dbReference type="InParanoid" id="A0A6P8IZ62"/>
<dbReference type="Gene3D" id="2.60.120.260">
    <property type="entry name" value="Galactose-binding domain-like"/>
    <property type="match status" value="1"/>
</dbReference>
<dbReference type="RefSeq" id="XP_031572474.1">
    <property type="nucleotide sequence ID" value="XM_031716614.1"/>
</dbReference>
<evidence type="ECO:0000313" key="5">
    <source>
        <dbReference type="RefSeq" id="XP_031572474.1"/>
    </source>
</evidence>
<evidence type="ECO:0000313" key="4">
    <source>
        <dbReference type="Proteomes" id="UP000515163"/>
    </source>
</evidence>
<dbReference type="Pfam" id="PF00754">
    <property type="entry name" value="F5_F8_type_C"/>
    <property type="match status" value="1"/>
</dbReference>
<dbReference type="InterPro" id="IPR000421">
    <property type="entry name" value="FA58C"/>
</dbReference>
<dbReference type="InterPro" id="IPR003609">
    <property type="entry name" value="Pan_app"/>
</dbReference>
<name>A0A6P8IZ62_ACTTE</name>